<dbReference type="HOGENOM" id="CLU_062591_0_0_11"/>
<dbReference type="OrthoDB" id="5498854at2"/>
<dbReference type="AlphaFoldDB" id="D1A4Q0"/>
<organism evidence="1 2">
    <name type="scientific">Thermomonospora curvata (strain ATCC 19995 / DSM 43183 / JCM 3096 / KCTC 9072 / NBRC 15933 / NCIMB 10081 / Henssen B9)</name>
    <dbReference type="NCBI Taxonomy" id="471852"/>
    <lineage>
        <taxon>Bacteria</taxon>
        <taxon>Bacillati</taxon>
        <taxon>Actinomycetota</taxon>
        <taxon>Actinomycetes</taxon>
        <taxon>Streptosporangiales</taxon>
        <taxon>Thermomonosporaceae</taxon>
        <taxon>Thermomonospora</taxon>
    </lineage>
</organism>
<gene>
    <name evidence="1" type="ordered locus">Tcur_0692</name>
</gene>
<dbReference type="InterPro" id="IPR029063">
    <property type="entry name" value="SAM-dependent_MTases_sf"/>
</dbReference>
<sequence length="279" mass="30947">MAVRKAPGKPVGEMTRGTTAPNRLRRVDLWIAVTQTRALRATDRPLAVDLGYGASPVTTVEMYNRLRVVSPRLQVVGIEIDPERVRAGQAFLEAVRPAGDYADLSFRHGGFELPVDRPPVLVRAFNVLRQYDEAAAWRAWEDLCPRLDPHGVLVEGTCSETGRRAVWVTLGPEGPRTITFAAHLPSLPRPSQLAERLPKTLIHRNVPGEPVHRLLADFDRCWAVAAPQSVFGPRARWIEAVRLLARDHPVVTRPPLGGRGRWRLGEVTLDWSAVSGSAR</sequence>
<dbReference type="KEGG" id="tcu:Tcur_0692"/>
<evidence type="ECO:0000313" key="1">
    <source>
        <dbReference type="EMBL" id="ACY96285.1"/>
    </source>
</evidence>
<accession>D1A4Q0</accession>
<dbReference type="eggNOG" id="COG4122">
    <property type="taxonomic scope" value="Bacteria"/>
</dbReference>
<keyword evidence="2" id="KW-1185">Reference proteome</keyword>
<evidence type="ECO:0000313" key="2">
    <source>
        <dbReference type="Proteomes" id="UP000001918"/>
    </source>
</evidence>
<dbReference type="Proteomes" id="UP000001918">
    <property type="component" value="Chromosome"/>
</dbReference>
<protein>
    <submittedName>
        <fullName evidence="1">Uncharacterized protein</fullName>
    </submittedName>
</protein>
<reference evidence="1 2" key="1">
    <citation type="journal article" date="2011" name="Stand. Genomic Sci.">
        <title>Complete genome sequence of Thermomonospora curvata type strain (B9).</title>
        <authorList>
            <person name="Chertkov O."/>
            <person name="Sikorski J."/>
            <person name="Nolan M."/>
            <person name="Lapidus A."/>
            <person name="Lucas S."/>
            <person name="Del Rio T.G."/>
            <person name="Tice H."/>
            <person name="Cheng J.F."/>
            <person name="Goodwin L."/>
            <person name="Pitluck S."/>
            <person name="Liolios K."/>
            <person name="Ivanova N."/>
            <person name="Mavromatis K."/>
            <person name="Mikhailova N."/>
            <person name="Ovchinnikova G."/>
            <person name="Pati A."/>
            <person name="Chen A."/>
            <person name="Palaniappan K."/>
            <person name="Djao O.D."/>
            <person name="Land M."/>
            <person name="Hauser L."/>
            <person name="Chang Y.J."/>
            <person name="Jeffries C.D."/>
            <person name="Brettin T."/>
            <person name="Han C."/>
            <person name="Detter J.C."/>
            <person name="Rohde M."/>
            <person name="Goker M."/>
            <person name="Woyke T."/>
            <person name="Bristow J."/>
            <person name="Eisen J.A."/>
            <person name="Markowitz V."/>
            <person name="Hugenholtz P."/>
            <person name="Klenk H.P."/>
            <person name="Kyrpides N.C."/>
        </authorList>
    </citation>
    <scope>NUCLEOTIDE SEQUENCE [LARGE SCALE GENOMIC DNA]</scope>
    <source>
        <strain evidence="2">ATCC 19995 / DSM 43183 / JCM 3096 / KCTC 9072 / NBRC 15933 / NCIMB 10081 / Henssen B9</strain>
    </source>
</reference>
<dbReference type="STRING" id="471852.Tcur_0692"/>
<proteinExistence type="predicted"/>
<name>D1A4Q0_THECD</name>
<dbReference type="RefSeq" id="WP_012851069.1">
    <property type="nucleotide sequence ID" value="NC_013510.1"/>
</dbReference>
<dbReference type="SUPFAM" id="SSF53335">
    <property type="entry name" value="S-adenosyl-L-methionine-dependent methyltransferases"/>
    <property type="match status" value="1"/>
</dbReference>
<dbReference type="EMBL" id="CP001738">
    <property type="protein sequence ID" value="ACY96285.1"/>
    <property type="molecule type" value="Genomic_DNA"/>
</dbReference>